<dbReference type="GO" id="GO:0004866">
    <property type="term" value="F:endopeptidase inhibitor activity"/>
    <property type="evidence" value="ECO:0007669"/>
    <property type="project" value="TreeGrafter"/>
</dbReference>
<evidence type="ECO:0000313" key="3">
    <source>
        <dbReference type="RefSeq" id="XP_033460348.1"/>
    </source>
</evidence>
<evidence type="ECO:0008006" key="4">
    <source>
        <dbReference type="Google" id="ProtNLM"/>
    </source>
</evidence>
<protein>
    <recommendedName>
        <fullName evidence="4">Inhibitor I9 domain-containing protein</fullName>
    </recommendedName>
</protein>
<dbReference type="RefSeq" id="XP_033460348.1">
    <property type="nucleotide sequence ID" value="XM_033602518.1"/>
</dbReference>
<dbReference type="GeneID" id="54360318"/>
<reference evidence="3" key="2">
    <citation type="submission" date="2020-04" db="EMBL/GenBank/DDBJ databases">
        <authorList>
            <consortium name="NCBI Genome Project"/>
        </authorList>
    </citation>
    <scope>NUCLEOTIDE SEQUENCE</scope>
    <source>
        <strain evidence="3">CBS 342.82</strain>
    </source>
</reference>
<comment type="similarity">
    <text evidence="1">Belongs to the protease inhibitor I9 family.</text>
</comment>
<organism evidence="3">
    <name type="scientific">Dissoconium aciculare CBS 342.82</name>
    <dbReference type="NCBI Taxonomy" id="1314786"/>
    <lineage>
        <taxon>Eukaryota</taxon>
        <taxon>Fungi</taxon>
        <taxon>Dikarya</taxon>
        <taxon>Ascomycota</taxon>
        <taxon>Pezizomycotina</taxon>
        <taxon>Dothideomycetes</taxon>
        <taxon>Dothideomycetidae</taxon>
        <taxon>Mycosphaerellales</taxon>
        <taxon>Dissoconiaceae</taxon>
        <taxon>Dissoconium</taxon>
    </lineage>
</organism>
<dbReference type="PANTHER" id="PTHR28288:SF2">
    <property type="entry name" value="PROTEASE B INHIBITOR 2"/>
    <property type="match status" value="1"/>
</dbReference>
<gene>
    <name evidence="3" type="ORF">K489DRAFT_355243</name>
</gene>
<dbReference type="InterPro" id="IPR037045">
    <property type="entry name" value="S8pro/Inhibitor_I9_sf"/>
</dbReference>
<keyword evidence="2" id="KW-1185">Reference proteome</keyword>
<dbReference type="SUPFAM" id="SSF54897">
    <property type="entry name" value="Protease propeptides/inhibitors"/>
    <property type="match status" value="1"/>
</dbReference>
<dbReference type="FunFam" id="3.30.70.80:FF:000005">
    <property type="entry name" value="Proteinase inhibitor I2B"/>
    <property type="match status" value="1"/>
</dbReference>
<reference evidence="3" key="3">
    <citation type="submission" date="2025-08" db="UniProtKB">
        <authorList>
            <consortium name="RefSeq"/>
        </authorList>
    </citation>
    <scope>IDENTIFICATION</scope>
    <source>
        <strain evidence="3">CBS 342.82</strain>
    </source>
</reference>
<dbReference type="PANTHER" id="PTHR28288">
    <property type="entry name" value="PROTEASE B INHIBITOR 2"/>
    <property type="match status" value="1"/>
</dbReference>
<evidence type="ECO:0000256" key="1">
    <source>
        <dbReference type="ARBA" id="ARBA00038069"/>
    </source>
</evidence>
<sequence>MPHTINVSLQDGADASKLEAAKKTVTDQGGKIIKEFKLVKGFTAELPDDKVSALSSDEHINVEADKQISV</sequence>
<dbReference type="AlphaFoldDB" id="A0A6J3M919"/>
<dbReference type="OrthoDB" id="5518345at2759"/>
<dbReference type="Gene3D" id="3.30.70.80">
    <property type="entry name" value="Peptidase S8 propeptide/proteinase inhibitor I9"/>
    <property type="match status" value="1"/>
</dbReference>
<name>A0A6J3M919_9PEZI</name>
<proteinExistence type="inferred from homology"/>
<dbReference type="InterPro" id="IPR052471">
    <property type="entry name" value="PBI_I9"/>
</dbReference>
<evidence type="ECO:0000313" key="2">
    <source>
        <dbReference type="Proteomes" id="UP000504637"/>
    </source>
</evidence>
<dbReference type="Proteomes" id="UP000504637">
    <property type="component" value="Unplaced"/>
</dbReference>
<reference evidence="3" key="1">
    <citation type="submission" date="2020-01" db="EMBL/GenBank/DDBJ databases">
        <authorList>
            <consortium name="DOE Joint Genome Institute"/>
            <person name="Haridas S."/>
            <person name="Albert R."/>
            <person name="Binder M."/>
            <person name="Bloem J."/>
            <person name="Labutti K."/>
            <person name="Salamov A."/>
            <person name="Andreopoulos B."/>
            <person name="Baker S.E."/>
            <person name="Barry K."/>
            <person name="Bills G."/>
            <person name="Bluhm B.H."/>
            <person name="Cannon C."/>
            <person name="Castanera R."/>
            <person name="Culley D.E."/>
            <person name="Daum C."/>
            <person name="Ezra D."/>
            <person name="Gonzalez J.B."/>
            <person name="Henrissat B."/>
            <person name="Kuo A."/>
            <person name="Liang C."/>
            <person name="Lipzen A."/>
            <person name="Lutzoni F."/>
            <person name="Magnuson J."/>
            <person name="Mondo S."/>
            <person name="Nolan M."/>
            <person name="Ohm R."/>
            <person name="Pangilinan J."/>
            <person name="Park H.-J."/>
            <person name="Ramirez L."/>
            <person name="Alfaro M."/>
            <person name="Sun H."/>
            <person name="Tritt A."/>
            <person name="Yoshinaga Y."/>
            <person name="Zwiers L.-H."/>
            <person name="Turgeon B.G."/>
            <person name="Goodwin S.B."/>
            <person name="Spatafora J.W."/>
            <person name="Crous P.W."/>
            <person name="Grigoriev I.V."/>
        </authorList>
    </citation>
    <scope>NUCLEOTIDE SEQUENCE</scope>
    <source>
        <strain evidence="3">CBS 342.82</strain>
    </source>
</reference>
<accession>A0A6J3M919</accession>
<dbReference type="GO" id="GO:0042144">
    <property type="term" value="P:vacuole fusion, non-autophagic"/>
    <property type="evidence" value="ECO:0007669"/>
    <property type="project" value="TreeGrafter"/>
</dbReference>